<protein>
    <recommendedName>
        <fullName evidence="4">Secreted protein</fullName>
    </recommendedName>
</protein>
<name>A0ABN2ZFL7_9ACTN</name>
<evidence type="ECO:0008006" key="4">
    <source>
        <dbReference type="Google" id="ProtNLM"/>
    </source>
</evidence>
<accession>A0ABN2ZFL7</accession>
<comment type="caution">
    <text evidence="2">The sequence shown here is derived from an EMBL/GenBank/DDBJ whole genome shotgun (WGS) entry which is preliminary data.</text>
</comment>
<organism evidence="2 3">
    <name type="scientific">Actinomadura napierensis</name>
    <dbReference type="NCBI Taxonomy" id="267854"/>
    <lineage>
        <taxon>Bacteria</taxon>
        <taxon>Bacillati</taxon>
        <taxon>Actinomycetota</taxon>
        <taxon>Actinomycetes</taxon>
        <taxon>Streptosporangiales</taxon>
        <taxon>Thermomonosporaceae</taxon>
        <taxon>Actinomadura</taxon>
    </lineage>
</organism>
<dbReference type="Proteomes" id="UP001501020">
    <property type="component" value="Unassembled WGS sequence"/>
</dbReference>
<reference evidence="2 3" key="1">
    <citation type="journal article" date="2019" name="Int. J. Syst. Evol. Microbiol.">
        <title>The Global Catalogue of Microorganisms (GCM) 10K type strain sequencing project: providing services to taxonomists for standard genome sequencing and annotation.</title>
        <authorList>
            <consortium name="The Broad Institute Genomics Platform"/>
            <consortium name="The Broad Institute Genome Sequencing Center for Infectious Disease"/>
            <person name="Wu L."/>
            <person name="Ma J."/>
        </authorList>
    </citation>
    <scope>NUCLEOTIDE SEQUENCE [LARGE SCALE GENOMIC DNA]</scope>
    <source>
        <strain evidence="2 3">JCM 13850</strain>
    </source>
</reference>
<evidence type="ECO:0000313" key="2">
    <source>
        <dbReference type="EMBL" id="GAA2141440.1"/>
    </source>
</evidence>
<evidence type="ECO:0000313" key="3">
    <source>
        <dbReference type="Proteomes" id="UP001501020"/>
    </source>
</evidence>
<dbReference type="RefSeq" id="WP_344268685.1">
    <property type="nucleotide sequence ID" value="NZ_BAAAMR010000032.1"/>
</dbReference>
<gene>
    <name evidence="2" type="ORF">GCM10009727_39010</name>
</gene>
<keyword evidence="3" id="KW-1185">Reference proteome</keyword>
<evidence type="ECO:0000256" key="1">
    <source>
        <dbReference type="SAM" id="SignalP"/>
    </source>
</evidence>
<sequence>MKRSYGWRGAVAAGALAVLGLGAAPAAADTGWHSVASPFVPGGTLAGVAAMAPGDAWVVGTYYHIGSTVFDHPRPVMQRWTGSGWQGYPLPNGQYDASLDAVAATSRTDAWAAGYTSSAYQIGKNWILHWDGTSWTQVHIAEGDDGAAGTASVDARPGNVWVSFDYHEVFRVSGGSAEKVPLTGPSQEISIARIRVGDGAGTWVAGRHGHWDGQWAYYPDTAQWDGRTWTEHPVNVWPATARATDVLPLGTGDVWAIGQSDDPSGPPFLAHWDGTAWRNVPLPGAGPATLATLAPDGRGGAYASGMTSDVQGAPMILHLDPATGAWSRVDVPQSAGTWNSVLTGLSVAPGGTAMWGVGKSALGTLVMTTG</sequence>
<proteinExistence type="predicted"/>
<feature type="signal peptide" evidence="1">
    <location>
        <begin position="1"/>
        <end position="28"/>
    </location>
</feature>
<dbReference type="EMBL" id="BAAAMR010000032">
    <property type="protein sequence ID" value="GAA2141440.1"/>
    <property type="molecule type" value="Genomic_DNA"/>
</dbReference>
<keyword evidence="1" id="KW-0732">Signal</keyword>
<feature type="chain" id="PRO_5045038973" description="Secreted protein" evidence="1">
    <location>
        <begin position="29"/>
        <end position="370"/>
    </location>
</feature>